<keyword evidence="5" id="KW-1185">Reference proteome</keyword>
<evidence type="ECO:0000256" key="1">
    <source>
        <dbReference type="PROSITE-ProRule" id="PRU00122"/>
    </source>
</evidence>
<keyword evidence="2" id="KW-1133">Transmembrane helix</keyword>
<dbReference type="SMART" id="SM00282">
    <property type="entry name" value="LamG"/>
    <property type="match status" value="1"/>
</dbReference>
<dbReference type="AlphaFoldDB" id="A0A9D4QWX8"/>
<evidence type="ECO:0000313" key="5">
    <source>
        <dbReference type="Proteomes" id="UP000828390"/>
    </source>
</evidence>
<keyword evidence="2" id="KW-0472">Membrane</keyword>
<gene>
    <name evidence="4" type="ORF">DPMN_089008</name>
</gene>
<dbReference type="SUPFAM" id="SSF49899">
    <property type="entry name" value="Concanavalin A-like lectins/glucanases"/>
    <property type="match status" value="1"/>
</dbReference>
<protein>
    <recommendedName>
        <fullName evidence="3">Laminin G domain-containing protein</fullName>
    </recommendedName>
</protein>
<comment type="caution">
    <text evidence="1">Lacks conserved residue(s) required for the propagation of feature annotation.</text>
</comment>
<dbReference type="InterPro" id="IPR001791">
    <property type="entry name" value="Laminin_G"/>
</dbReference>
<dbReference type="EMBL" id="JAIWYP010000003">
    <property type="protein sequence ID" value="KAH3846706.1"/>
    <property type="molecule type" value="Genomic_DNA"/>
</dbReference>
<reference evidence="4" key="1">
    <citation type="journal article" date="2019" name="bioRxiv">
        <title>The Genome of the Zebra Mussel, Dreissena polymorpha: A Resource for Invasive Species Research.</title>
        <authorList>
            <person name="McCartney M.A."/>
            <person name="Auch B."/>
            <person name="Kono T."/>
            <person name="Mallez S."/>
            <person name="Zhang Y."/>
            <person name="Obille A."/>
            <person name="Becker A."/>
            <person name="Abrahante J.E."/>
            <person name="Garbe J."/>
            <person name="Badalamenti J.P."/>
            <person name="Herman A."/>
            <person name="Mangelson H."/>
            <person name="Liachko I."/>
            <person name="Sullivan S."/>
            <person name="Sone E.D."/>
            <person name="Koren S."/>
            <person name="Silverstein K.A.T."/>
            <person name="Beckman K.B."/>
            <person name="Gohl D.M."/>
        </authorList>
    </citation>
    <scope>NUCLEOTIDE SEQUENCE</scope>
    <source>
        <strain evidence="4">Duluth1</strain>
        <tissue evidence="4">Whole animal</tissue>
    </source>
</reference>
<dbReference type="Proteomes" id="UP000828390">
    <property type="component" value="Unassembled WGS sequence"/>
</dbReference>
<dbReference type="CDD" id="cd00110">
    <property type="entry name" value="LamG"/>
    <property type="match status" value="1"/>
</dbReference>
<proteinExistence type="predicted"/>
<organism evidence="4 5">
    <name type="scientific">Dreissena polymorpha</name>
    <name type="common">Zebra mussel</name>
    <name type="synonym">Mytilus polymorpha</name>
    <dbReference type="NCBI Taxonomy" id="45954"/>
    <lineage>
        <taxon>Eukaryota</taxon>
        <taxon>Metazoa</taxon>
        <taxon>Spiralia</taxon>
        <taxon>Lophotrochozoa</taxon>
        <taxon>Mollusca</taxon>
        <taxon>Bivalvia</taxon>
        <taxon>Autobranchia</taxon>
        <taxon>Heteroconchia</taxon>
        <taxon>Euheterodonta</taxon>
        <taxon>Imparidentia</taxon>
        <taxon>Neoheterodontei</taxon>
        <taxon>Myida</taxon>
        <taxon>Dreissenoidea</taxon>
        <taxon>Dreissenidae</taxon>
        <taxon>Dreissena</taxon>
    </lineage>
</organism>
<dbReference type="InterPro" id="IPR013320">
    <property type="entry name" value="ConA-like_dom_sf"/>
</dbReference>
<feature type="transmembrane region" description="Helical" evidence="2">
    <location>
        <begin position="12"/>
        <end position="32"/>
    </location>
</feature>
<dbReference type="PROSITE" id="PS50025">
    <property type="entry name" value="LAM_G_DOMAIN"/>
    <property type="match status" value="1"/>
</dbReference>
<sequence length="160" mass="18032">MKTITFGFRTQMHTGIIFFVHGGTGIYIYCALIKGALHFEFGNGLLVGSVTYNRPDVNFCNSQWYYITLVKNNQQATISVKDYGTETSGNPDMALNVLTSSEFLLGGIPPNSEAQTFIVNNKLSIPLAGLIQIFYFHWYQYFKLTVNQMFNVFIPGPTFI</sequence>
<reference evidence="4" key="2">
    <citation type="submission" date="2020-11" db="EMBL/GenBank/DDBJ databases">
        <authorList>
            <person name="McCartney M.A."/>
            <person name="Auch B."/>
            <person name="Kono T."/>
            <person name="Mallez S."/>
            <person name="Becker A."/>
            <person name="Gohl D.M."/>
            <person name="Silverstein K.A.T."/>
            <person name="Koren S."/>
            <person name="Bechman K.B."/>
            <person name="Herman A."/>
            <person name="Abrahante J.E."/>
            <person name="Garbe J."/>
        </authorList>
    </citation>
    <scope>NUCLEOTIDE SEQUENCE</scope>
    <source>
        <strain evidence="4">Duluth1</strain>
        <tissue evidence="4">Whole animal</tissue>
    </source>
</reference>
<name>A0A9D4QWX8_DREPO</name>
<evidence type="ECO:0000313" key="4">
    <source>
        <dbReference type="EMBL" id="KAH3846706.1"/>
    </source>
</evidence>
<dbReference type="Pfam" id="PF02210">
    <property type="entry name" value="Laminin_G_2"/>
    <property type="match status" value="1"/>
</dbReference>
<feature type="domain" description="Laminin G" evidence="3">
    <location>
        <begin position="1"/>
        <end position="160"/>
    </location>
</feature>
<comment type="caution">
    <text evidence="4">The sequence shown here is derived from an EMBL/GenBank/DDBJ whole genome shotgun (WGS) entry which is preliminary data.</text>
</comment>
<evidence type="ECO:0000259" key="3">
    <source>
        <dbReference type="PROSITE" id="PS50025"/>
    </source>
</evidence>
<accession>A0A9D4QWX8</accession>
<dbReference type="Gene3D" id="2.60.120.200">
    <property type="match status" value="1"/>
</dbReference>
<evidence type="ECO:0000256" key="2">
    <source>
        <dbReference type="SAM" id="Phobius"/>
    </source>
</evidence>
<keyword evidence="2" id="KW-0812">Transmembrane</keyword>